<dbReference type="SUPFAM" id="SSF52283">
    <property type="entry name" value="Formate/glycerate dehydrogenase catalytic domain-like"/>
    <property type="match status" value="1"/>
</dbReference>
<sequence length="339" mass="38134">MKEIINILSTIDLSEDARSRIKGVAEHVKLTVIPTNNPGDISDESWQETEVLLTQGVLPEPEMAPNLRWVQFHSAGVDSYVDHPLFNQVVATNMSGAIAWQIGEYVLMTLLAFGQRLPKLMTHQRNKHWPKRKEKWQDLMPLELRDSTVGILGYGSIGRQVARLLVPFGPTVLAAKKDVMHPEDDGYIREGMGDPRGDFFDRLYPMEALHSMLSECDFVVLTLPLTEKTRGIIDEEALEVMKPSAYLVNVGRGELIDQEALIAALKAKDIAGAALDVFEEEPLPVNSPLWEMENVIISPHVAGISRHLEEETLALFIENLNRYLSELPLYNRIDVDKGY</sequence>
<keyword evidence="2" id="KW-0520">NAD</keyword>
<name>A0A101FXS9_9CHLR</name>
<dbReference type="Pfam" id="PF02826">
    <property type="entry name" value="2-Hacid_dh_C"/>
    <property type="match status" value="1"/>
</dbReference>
<dbReference type="AlphaFoldDB" id="A0A101FXS9"/>
<evidence type="ECO:0000259" key="3">
    <source>
        <dbReference type="Pfam" id="PF02826"/>
    </source>
</evidence>
<dbReference type="SUPFAM" id="SSF51735">
    <property type="entry name" value="NAD(P)-binding Rossmann-fold domains"/>
    <property type="match status" value="1"/>
</dbReference>
<feature type="domain" description="D-isomer specific 2-hydroxyacid dehydrogenase NAD-binding" evidence="3">
    <location>
        <begin position="108"/>
        <end position="302"/>
    </location>
</feature>
<dbReference type="FunFam" id="3.40.50.720:FF:000363">
    <property type="entry name" value="D-isomer specific 2-hydroxyacid dehydrogenase"/>
    <property type="match status" value="1"/>
</dbReference>
<dbReference type="InterPro" id="IPR036291">
    <property type="entry name" value="NAD(P)-bd_dom_sf"/>
</dbReference>
<dbReference type="CDD" id="cd05300">
    <property type="entry name" value="2-Hacid_dh_1"/>
    <property type="match status" value="1"/>
</dbReference>
<dbReference type="PANTHER" id="PTHR43333">
    <property type="entry name" value="2-HACID_DH_C DOMAIN-CONTAINING PROTEIN"/>
    <property type="match status" value="1"/>
</dbReference>
<accession>A0A101FXS9</accession>
<dbReference type="Proteomes" id="UP000064249">
    <property type="component" value="Unassembled WGS sequence"/>
</dbReference>
<dbReference type="Gene3D" id="3.40.50.720">
    <property type="entry name" value="NAD(P)-binding Rossmann-like Domain"/>
    <property type="match status" value="2"/>
</dbReference>
<dbReference type="GO" id="GO:0051287">
    <property type="term" value="F:NAD binding"/>
    <property type="evidence" value="ECO:0007669"/>
    <property type="project" value="InterPro"/>
</dbReference>
<dbReference type="PROSITE" id="PS00671">
    <property type="entry name" value="D_2_HYDROXYACID_DH_3"/>
    <property type="match status" value="1"/>
</dbReference>
<dbReference type="PATRIC" id="fig|167964.4.peg.247"/>
<comment type="caution">
    <text evidence="4">The sequence shown here is derived from an EMBL/GenBank/DDBJ whole genome shotgun (WGS) entry which is preliminary data.</text>
</comment>
<evidence type="ECO:0000256" key="1">
    <source>
        <dbReference type="ARBA" id="ARBA00023002"/>
    </source>
</evidence>
<organism evidence="4 5">
    <name type="scientific">Anaerolinea thermophila</name>
    <dbReference type="NCBI Taxonomy" id="167964"/>
    <lineage>
        <taxon>Bacteria</taxon>
        <taxon>Bacillati</taxon>
        <taxon>Chloroflexota</taxon>
        <taxon>Anaerolineae</taxon>
        <taxon>Anaerolineales</taxon>
        <taxon>Anaerolineaceae</taxon>
        <taxon>Anaerolinea</taxon>
    </lineage>
</organism>
<dbReference type="InterPro" id="IPR006140">
    <property type="entry name" value="D-isomer_DH_NAD-bd"/>
</dbReference>
<evidence type="ECO:0000256" key="2">
    <source>
        <dbReference type="ARBA" id="ARBA00023027"/>
    </source>
</evidence>
<gene>
    <name evidence="4" type="ORF">XD73_0746</name>
</gene>
<proteinExistence type="predicted"/>
<dbReference type="PANTHER" id="PTHR43333:SF1">
    <property type="entry name" value="D-ISOMER SPECIFIC 2-HYDROXYACID DEHYDROGENASE NAD-BINDING DOMAIN-CONTAINING PROTEIN"/>
    <property type="match status" value="1"/>
</dbReference>
<evidence type="ECO:0000313" key="5">
    <source>
        <dbReference type="Proteomes" id="UP000064249"/>
    </source>
</evidence>
<reference evidence="4 5" key="1">
    <citation type="journal article" date="2015" name="MBio">
        <title>Genome-Resolved Metagenomic Analysis Reveals Roles for Candidate Phyla and Other Microbial Community Members in Biogeochemical Transformations in Oil Reservoirs.</title>
        <authorList>
            <person name="Hu P."/>
            <person name="Tom L."/>
            <person name="Singh A."/>
            <person name="Thomas B.C."/>
            <person name="Baker B.J."/>
            <person name="Piceno Y.M."/>
            <person name="Andersen G.L."/>
            <person name="Banfield J.F."/>
        </authorList>
    </citation>
    <scope>NUCLEOTIDE SEQUENCE [LARGE SCALE GENOMIC DNA]</scope>
    <source>
        <strain evidence="4">46_16</strain>
    </source>
</reference>
<evidence type="ECO:0000313" key="4">
    <source>
        <dbReference type="EMBL" id="KUK46385.1"/>
    </source>
</evidence>
<dbReference type="EMBL" id="LGFU01000033">
    <property type="protein sequence ID" value="KUK46385.1"/>
    <property type="molecule type" value="Genomic_DNA"/>
</dbReference>
<dbReference type="GO" id="GO:0016616">
    <property type="term" value="F:oxidoreductase activity, acting on the CH-OH group of donors, NAD or NADP as acceptor"/>
    <property type="evidence" value="ECO:0007669"/>
    <property type="project" value="UniProtKB-ARBA"/>
</dbReference>
<dbReference type="InterPro" id="IPR029753">
    <property type="entry name" value="D-isomer_DH_CS"/>
</dbReference>
<protein>
    <submittedName>
        <fullName evidence="4">Oxidoreductase</fullName>
    </submittedName>
</protein>
<keyword evidence="1" id="KW-0560">Oxidoreductase</keyword>